<organism evidence="2">
    <name type="scientific">Arundo donax</name>
    <name type="common">Giant reed</name>
    <name type="synonym">Donax arundinaceus</name>
    <dbReference type="NCBI Taxonomy" id="35708"/>
    <lineage>
        <taxon>Eukaryota</taxon>
        <taxon>Viridiplantae</taxon>
        <taxon>Streptophyta</taxon>
        <taxon>Embryophyta</taxon>
        <taxon>Tracheophyta</taxon>
        <taxon>Spermatophyta</taxon>
        <taxon>Magnoliopsida</taxon>
        <taxon>Liliopsida</taxon>
        <taxon>Poales</taxon>
        <taxon>Poaceae</taxon>
        <taxon>PACMAD clade</taxon>
        <taxon>Arundinoideae</taxon>
        <taxon>Arundineae</taxon>
        <taxon>Arundo</taxon>
    </lineage>
</organism>
<feature type="region of interest" description="Disordered" evidence="1">
    <location>
        <begin position="166"/>
        <end position="189"/>
    </location>
</feature>
<feature type="compositionally biased region" description="Basic and acidic residues" evidence="1">
    <location>
        <begin position="180"/>
        <end position="189"/>
    </location>
</feature>
<sequence length="189" mass="20819">MTNIFTKHAHCWIQFHLFYHGLAKRLKKQELMTVGLGGCRAEGRIRLRRNCRTRHQPAGARARPPRRRRHAHAPRRCSSETNTAGDPARDRRESEARECVPWEDVRPAQGVAAGAAACSEDAAAIGRDRALGSRGGEAVAVVLRLRVYKERGGCGLVGVGGLRWRNGGGGGGENEAGGRILEDRRNRER</sequence>
<dbReference type="EMBL" id="GBRH01247951">
    <property type="protein sequence ID" value="JAD49944.1"/>
    <property type="molecule type" value="Transcribed_RNA"/>
</dbReference>
<reference evidence="2" key="2">
    <citation type="journal article" date="2015" name="Data Brief">
        <title>Shoot transcriptome of the giant reed, Arundo donax.</title>
        <authorList>
            <person name="Barrero R.A."/>
            <person name="Guerrero F.D."/>
            <person name="Moolhuijzen P."/>
            <person name="Goolsby J.A."/>
            <person name="Tidwell J."/>
            <person name="Bellgard S.E."/>
            <person name="Bellgard M.I."/>
        </authorList>
    </citation>
    <scope>NUCLEOTIDE SEQUENCE</scope>
    <source>
        <tissue evidence="2">Shoot tissue taken approximately 20 cm above the soil surface</tissue>
    </source>
</reference>
<accession>A0A0A9AE73</accession>
<proteinExistence type="predicted"/>
<evidence type="ECO:0000313" key="2">
    <source>
        <dbReference type="EMBL" id="JAD49944.1"/>
    </source>
</evidence>
<dbReference type="AlphaFoldDB" id="A0A0A9AE73"/>
<reference evidence="2" key="1">
    <citation type="submission" date="2014-09" db="EMBL/GenBank/DDBJ databases">
        <authorList>
            <person name="Magalhaes I.L.F."/>
            <person name="Oliveira U."/>
            <person name="Santos F.R."/>
            <person name="Vidigal T.H.D.A."/>
            <person name="Brescovit A.D."/>
            <person name="Santos A.J."/>
        </authorList>
    </citation>
    <scope>NUCLEOTIDE SEQUENCE</scope>
    <source>
        <tissue evidence="2">Shoot tissue taken approximately 20 cm above the soil surface</tissue>
    </source>
</reference>
<feature type="compositionally biased region" description="Basic and acidic residues" evidence="1">
    <location>
        <begin position="87"/>
        <end position="100"/>
    </location>
</feature>
<feature type="compositionally biased region" description="Basic residues" evidence="1">
    <location>
        <begin position="63"/>
        <end position="75"/>
    </location>
</feature>
<name>A0A0A9AE73_ARUDO</name>
<evidence type="ECO:0000256" key="1">
    <source>
        <dbReference type="SAM" id="MobiDB-lite"/>
    </source>
</evidence>
<keyword evidence="2" id="KW-0670">Pyruvate</keyword>
<feature type="compositionally biased region" description="Gly residues" evidence="1">
    <location>
        <begin position="166"/>
        <end position="175"/>
    </location>
</feature>
<feature type="region of interest" description="Disordered" evidence="1">
    <location>
        <begin position="50"/>
        <end position="100"/>
    </location>
</feature>
<protein>
    <submittedName>
        <fullName evidence="2">Pyruvate dehydrogenase E1 component subunit beta</fullName>
    </submittedName>
</protein>